<feature type="compositionally biased region" description="Basic and acidic residues" evidence="3">
    <location>
        <begin position="12"/>
        <end position="24"/>
    </location>
</feature>
<accession>A0A8J3UWG4</accession>
<name>A0A8J3UWG4_9ACTN</name>
<dbReference type="GO" id="GO:0005975">
    <property type="term" value="P:carbohydrate metabolic process"/>
    <property type="evidence" value="ECO:0007669"/>
    <property type="project" value="InterPro"/>
</dbReference>
<dbReference type="Pfam" id="PF10432">
    <property type="entry name" value="bact-PGI_C"/>
    <property type="match status" value="1"/>
</dbReference>
<dbReference type="PROSITE" id="PS51464">
    <property type="entry name" value="SIS"/>
    <property type="match status" value="1"/>
</dbReference>
<dbReference type="InterPro" id="IPR001347">
    <property type="entry name" value="SIS_dom"/>
</dbReference>
<dbReference type="AlphaFoldDB" id="A0A8J3UWG4"/>
<dbReference type="GO" id="GO:0004476">
    <property type="term" value="F:mannose-6-phosphate isomerase activity"/>
    <property type="evidence" value="ECO:0007669"/>
    <property type="project" value="InterPro"/>
</dbReference>
<protein>
    <recommendedName>
        <fullName evidence="4">SIS domain-containing protein</fullName>
    </recommendedName>
</protein>
<reference evidence="5" key="1">
    <citation type="submission" date="2021-01" db="EMBL/GenBank/DDBJ databases">
        <title>Whole genome shotgun sequence of Planotetraspora thailandica NBRC 104271.</title>
        <authorList>
            <person name="Komaki H."/>
            <person name="Tamura T."/>
        </authorList>
    </citation>
    <scope>NUCLEOTIDE SEQUENCE</scope>
    <source>
        <strain evidence="5">NBRC 104271</strain>
    </source>
</reference>
<dbReference type="GO" id="GO:0004347">
    <property type="term" value="F:glucose-6-phosphate isomerase activity"/>
    <property type="evidence" value="ECO:0007669"/>
    <property type="project" value="InterPro"/>
</dbReference>
<evidence type="ECO:0000313" key="5">
    <source>
        <dbReference type="EMBL" id="GII53304.1"/>
    </source>
</evidence>
<evidence type="ECO:0000256" key="3">
    <source>
        <dbReference type="SAM" id="MobiDB-lite"/>
    </source>
</evidence>
<keyword evidence="2" id="KW-0413">Isomerase</keyword>
<dbReference type="InterPro" id="IPR019490">
    <property type="entry name" value="Glu6P/Mann6P_isomerase_C"/>
</dbReference>
<dbReference type="Proteomes" id="UP000605992">
    <property type="component" value="Unassembled WGS sequence"/>
</dbReference>
<evidence type="ECO:0000313" key="6">
    <source>
        <dbReference type="Proteomes" id="UP000605992"/>
    </source>
</evidence>
<dbReference type="Gene3D" id="3.40.50.10490">
    <property type="entry name" value="Glucose-6-phosphate isomerase like protein, domain 1"/>
    <property type="match status" value="2"/>
</dbReference>
<dbReference type="InterPro" id="IPR046348">
    <property type="entry name" value="SIS_dom_sf"/>
</dbReference>
<sequence>MTDAGGPGMTFDPDRLDDQAHLTEGDPTGVLPAVASSMAHVRTARRAAVEADVARLTRFGRPRAIVVAGMGGSVIAGDVLAAVCGNGAPLPIVTAGGDRLPGWVGAADVVIAVSRSGDTPETLGLAAEAVRRGCSTMGVGRADSPLETVLARGGGPYVRLAGEAQTGTLWETAVPLVVAASSLGLADADDDAFEAAAGRLEDIAHRCRPSSESFINPGKTLATELAGSIPMIWGTSPLAVAAARWTAFRLNEIAKYPAIWGALPDNLHQGAAFAGPLAGRDIFADPFDDEPGEGVRLRLVVLRDAEEHERAPGRRAEAMRLAEERGVPVSEIVAEGAHPLERLATLIGLCDYGSAYLALGYGVDPAPLSEITELKARISP</sequence>
<dbReference type="SUPFAM" id="SSF53697">
    <property type="entry name" value="SIS domain"/>
    <property type="match status" value="1"/>
</dbReference>
<dbReference type="GO" id="GO:0097367">
    <property type="term" value="F:carbohydrate derivative binding"/>
    <property type="evidence" value="ECO:0007669"/>
    <property type="project" value="InterPro"/>
</dbReference>
<keyword evidence="6" id="KW-1185">Reference proteome</keyword>
<comment type="caution">
    <text evidence="5">The sequence shown here is derived from an EMBL/GenBank/DDBJ whole genome shotgun (WGS) entry which is preliminary data.</text>
</comment>
<proteinExistence type="inferred from homology"/>
<dbReference type="EMBL" id="BOOR01000008">
    <property type="protein sequence ID" value="GII53304.1"/>
    <property type="molecule type" value="Genomic_DNA"/>
</dbReference>
<feature type="domain" description="SIS" evidence="4">
    <location>
        <begin position="53"/>
        <end position="191"/>
    </location>
</feature>
<dbReference type="RefSeq" id="WP_239118853.1">
    <property type="nucleotide sequence ID" value="NZ_BOOR01000008.1"/>
</dbReference>
<dbReference type="CDD" id="cd05637">
    <property type="entry name" value="SIS_PGI_PMI_2"/>
    <property type="match status" value="1"/>
</dbReference>
<organism evidence="5 6">
    <name type="scientific">Planotetraspora thailandica</name>
    <dbReference type="NCBI Taxonomy" id="487172"/>
    <lineage>
        <taxon>Bacteria</taxon>
        <taxon>Bacillati</taxon>
        <taxon>Actinomycetota</taxon>
        <taxon>Actinomycetes</taxon>
        <taxon>Streptosporangiales</taxon>
        <taxon>Streptosporangiaceae</taxon>
        <taxon>Planotetraspora</taxon>
    </lineage>
</organism>
<evidence type="ECO:0000256" key="2">
    <source>
        <dbReference type="ARBA" id="ARBA00023235"/>
    </source>
</evidence>
<evidence type="ECO:0000256" key="1">
    <source>
        <dbReference type="ARBA" id="ARBA00010523"/>
    </source>
</evidence>
<feature type="region of interest" description="Disordered" evidence="3">
    <location>
        <begin position="1"/>
        <end position="28"/>
    </location>
</feature>
<dbReference type="GO" id="GO:1901135">
    <property type="term" value="P:carbohydrate derivative metabolic process"/>
    <property type="evidence" value="ECO:0007669"/>
    <property type="project" value="InterPro"/>
</dbReference>
<evidence type="ECO:0000259" key="4">
    <source>
        <dbReference type="PROSITE" id="PS51464"/>
    </source>
</evidence>
<gene>
    <name evidence="5" type="ORF">Pth03_16930</name>
</gene>
<comment type="similarity">
    <text evidence="1">Belongs to the PGI/PMI family.</text>
</comment>